<proteinExistence type="predicted"/>
<evidence type="ECO:0000256" key="1">
    <source>
        <dbReference type="ARBA" id="ARBA00023054"/>
    </source>
</evidence>
<feature type="compositionally biased region" description="Low complexity" evidence="2">
    <location>
        <begin position="43"/>
        <end position="57"/>
    </location>
</feature>
<dbReference type="InterPro" id="IPR002083">
    <property type="entry name" value="MATH/TRAF_dom"/>
</dbReference>
<evidence type="ECO:0000313" key="5">
    <source>
        <dbReference type="Proteomes" id="UP000327157"/>
    </source>
</evidence>
<keyword evidence="1" id="KW-0175">Coiled coil</keyword>
<feature type="region of interest" description="Disordered" evidence="2">
    <location>
        <begin position="30"/>
        <end position="99"/>
    </location>
</feature>
<reference evidence="4 5" key="1">
    <citation type="submission" date="2019-09" db="EMBL/GenBank/DDBJ databases">
        <authorList>
            <person name="Ou C."/>
        </authorList>
    </citation>
    <scope>NUCLEOTIDE SEQUENCE [LARGE SCALE GENOMIC DNA]</scope>
    <source>
        <strain evidence="4">S2</strain>
        <tissue evidence="4">Leaf</tissue>
    </source>
</reference>
<feature type="compositionally biased region" description="Polar residues" evidence="2">
    <location>
        <begin position="87"/>
        <end position="99"/>
    </location>
</feature>
<reference evidence="4 5" key="3">
    <citation type="submission" date="2019-11" db="EMBL/GenBank/DDBJ databases">
        <title>A de novo genome assembly of a pear dwarfing rootstock.</title>
        <authorList>
            <person name="Wang F."/>
            <person name="Wang J."/>
            <person name="Li S."/>
            <person name="Zhang Y."/>
            <person name="Fang M."/>
            <person name="Ma L."/>
            <person name="Zhao Y."/>
            <person name="Jiang S."/>
        </authorList>
    </citation>
    <scope>NUCLEOTIDE SEQUENCE [LARGE SCALE GENOMIC DNA]</scope>
    <source>
        <strain evidence="4">S2</strain>
        <tissue evidence="4">Leaf</tissue>
    </source>
</reference>
<dbReference type="PROSITE" id="PS50144">
    <property type="entry name" value="MATH"/>
    <property type="match status" value="1"/>
</dbReference>
<dbReference type="InterPro" id="IPR050804">
    <property type="entry name" value="MCC"/>
</dbReference>
<dbReference type="PANTHER" id="PTHR46236:SF35">
    <property type="entry name" value="MATH DOMAIN-CONTAINING PROTEIN"/>
    <property type="match status" value="1"/>
</dbReference>
<dbReference type="InterPro" id="IPR008974">
    <property type="entry name" value="TRAF-like"/>
</dbReference>
<keyword evidence="5" id="KW-1185">Reference proteome</keyword>
<dbReference type="PANTHER" id="PTHR46236">
    <property type="entry name" value="TRAF-LIKE SUPERFAMILY PROTEIN"/>
    <property type="match status" value="1"/>
</dbReference>
<feature type="compositionally biased region" description="Polar residues" evidence="2">
    <location>
        <begin position="58"/>
        <end position="69"/>
    </location>
</feature>
<gene>
    <name evidence="4" type="ORF">D8674_030346</name>
</gene>
<protein>
    <recommendedName>
        <fullName evidence="3">MATH domain-containing protein</fullName>
    </recommendedName>
</protein>
<comment type="caution">
    <text evidence="4">The sequence shown here is derived from an EMBL/GenBank/DDBJ whole genome shotgun (WGS) entry which is preliminary data.</text>
</comment>
<evidence type="ECO:0000256" key="2">
    <source>
        <dbReference type="SAM" id="MobiDB-lite"/>
    </source>
</evidence>
<feature type="domain" description="MATH" evidence="3">
    <location>
        <begin position="1"/>
        <end position="25"/>
    </location>
</feature>
<dbReference type="Proteomes" id="UP000327157">
    <property type="component" value="Chromosome 7"/>
</dbReference>
<name>A0A5N5EVL1_9ROSA</name>
<feature type="compositionally biased region" description="Basic and acidic residues" evidence="2">
    <location>
        <begin position="70"/>
        <end position="85"/>
    </location>
</feature>
<dbReference type="OrthoDB" id="289038at2759"/>
<dbReference type="EMBL" id="SMOL01000781">
    <property type="protein sequence ID" value="KAB2594896.1"/>
    <property type="molecule type" value="Genomic_DNA"/>
</dbReference>
<accession>A0A5N5EVL1</accession>
<sequence>MPLSKLHDRRAGYLVNDTCIIEVKVKILEAESVEDDEYDEGSSDFSSSTKNSSYTHSVQVADSSVSPNSEAHREQLLPSHDKPSSLKDCTNTDSPAGPT</sequence>
<dbReference type="Gene3D" id="2.60.210.10">
    <property type="entry name" value="Apoptosis, Tumor Necrosis Factor Receptor Associated Protein 2, Chain A"/>
    <property type="match status" value="1"/>
</dbReference>
<reference evidence="5" key="2">
    <citation type="submission" date="2019-10" db="EMBL/GenBank/DDBJ databases">
        <title>A de novo genome assembly of a pear dwarfing rootstock.</title>
        <authorList>
            <person name="Wang F."/>
            <person name="Wang J."/>
            <person name="Li S."/>
            <person name="Zhang Y."/>
            <person name="Fang M."/>
            <person name="Ma L."/>
            <person name="Zhao Y."/>
            <person name="Jiang S."/>
        </authorList>
    </citation>
    <scope>NUCLEOTIDE SEQUENCE [LARGE SCALE GENOMIC DNA]</scope>
</reference>
<evidence type="ECO:0000313" key="4">
    <source>
        <dbReference type="EMBL" id="KAB2594896.1"/>
    </source>
</evidence>
<dbReference type="AlphaFoldDB" id="A0A5N5EVL1"/>
<feature type="compositionally biased region" description="Acidic residues" evidence="2">
    <location>
        <begin position="31"/>
        <end position="42"/>
    </location>
</feature>
<evidence type="ECO:0000259" key="3">
    <source>
        <dbReference type="PROSITE" id="PS50144"/>
    </source>
</evidence>
<organism evidence="4 5">
    <name type="scientific">Pyrus ussuriensis x Pyrus communis</name>
    <dbReference type="NCBI Taxonomy" id="2448454"/>
    <lineage>
        <taxon>Eukaryota</taxon>
        <taxon>Viridiplantae</taxon>
        <taxon>Streptophyta</taxon>
        <taxon>Embryophyta</taxon>
        <taxon>Tracheophyta</taxon>
        <taxon>Spermatophyta</taxon>
        <taxon>Magnoliopsida</taxon>
        <taxon>eudicotyledons</taxon>
        <taxon>Gunneridae</taxon>
        <taxon>Pentapetalae</taxon>
        <taxon>rosids</taxon>
        <taxon>fabids</taxon>
        <taxon>Rosales</taxon>
        <taxon>Rosaceae</taxon>
        <taxon>Amygdaloideae</taxon>
        <taxon>Maleae</taxon>
        <taxon>Pyrus</taxon>
    </lineage>
</organism>